<dbReference type="RefSeq" id="WP_250236439.1">
    <property type="nucleotide sequence ID" value="NZ_CP097753.1"/>
</dbReference>
<keyword evidence="6 10" id="KW-0432">Leucine biosynthesis</keyword>
<dbReference type="PANTHER" id="PTHR43345:SF5">
    <property type="entry name" value="3-ISOPROPYLMALATE DEHYDRATASE SMALL SUBUNIT"/>
    <property type="match status" value="1"/>
</dbReference>
<dbReference type="PANTHER" id="PTHR43345">
    <property type="entry name" value="3-ISOPROPYLMALATE DEHYDRATASE SMALL SUBUNIT 2-RELATED-RELATED"/>
    <property type="match status" value="1"/>
</dbReference>
<comment type="function">
    <text evidence="2 10">Catalyzes the isomerization between 2-isopropylmalate and 3-isopropylmalate, via the formation of 2-isopropylmaleate.</text>
</comment>
<evidence type="ECO:0000256" key="9">
    <source>
        <dbReference type="ARBA" id="ARBA00023304"/>
    </source>
</evidence>
<evidence type="ECO:0000256" key="1">
    <source>
        <dbReference type="ARBA" id="ARBA00000491"/>
    </source>
</evidence>
<dbReference type="InterPro" id="IPR033940">
    <property type="entry name" value="IPMI_Swivel"/>
</dbReference>
<evidence type="ECO:0000313" key="12">
    <source>
        <dbReference type="EMBL" id="URJ28048.1"/>
    </source>
</evidence>
<evidence type="ECO:0000256" key="3">
    <source>
        <dbReference type="ARBA" id="ARBA00004729"/>
    </source>
</evidence>
<comment type="catalytic activity">
    <reaction evidence="1 10">
        <text>(2R,3S)-3-isopropylmalate = (2S)-2-isopropylmalate</text>
        <dbReference type="Rhea" id="RHEA:32287"/>
        <dbReference type="ChEBI" id="CHEBI:1178"/>
        <dbReference type="ChEBI" id="CHEBI:35121"/>
        <dbReference type="EC" id="4.2.1.33"/>
    </reaction>
</comment>
<keyword evidence="7 10" id="KW-0028">Amino-acid biosynthesis</keyword>
<dbReference type="Proteomes" id="UP001056209">
    <property type="component" value="Chromosome"/>
</dbReference>
<evidence type="ECO:0000256" key="2">
    <source>
        <dbReference type="ARBA" id="ARBA00002695"/>
    </source>
</evidence>
<dbReference type="AlphaFoldDB" id="A0A9Q8TWU3"/>
<dbReference type="InterPro" id="IPR050075">
    <property type="entry name" value="LeuD"/>
</dbReference>
<dbReference type="InterPro" id="IPR015928">
    <property type="entry name" value="Aconitase/3IPM_dehydase_swvl"/>
</dbReference>
<name>A0A9Q8TWU3_9ENTR</name>
<dbReference type="EC" id="4.2.1.33" evidence="10"/>
<protein>
    <recommendedName>
        <fullName evidence="10">3-isopropylmalate dehydratase small subunit</fullName>
        <ecNumber evidence="10">4.2.1.33</ecNumber>
    </recommendedName>
    <alternativeName>
        <fullName evidence="10">Alpha-IPM isomerase</fullName>
        <shortName evidence="10">IPMI</shortName>
    </alternativeName>
    <alternativeName>
        <fullName evidence="10">Isopropylmalate isomerase</fullName>
    </alternativeName>
</protein>
<dbReference type="GO" id="GO:0003861">
    <property type="term" value="F:3-isopropylmalate dehydratase activity"/>
    <property type="evidence" value="ECO:0007669"/>
    <property type="project" value="UniProtKB-UniRule"/>
</dbReference>
<dbReference type="EMBL" id="CP097753">
    <property type="protein sequence ID" value="URJ28048.1"/>
    <property type="molecule type" value="Genomic_DNA"/>
</dbReference>
<sequence>MSQFIQHTGVVLPLDISDVDTDNIIPKQFLQAITRINFGLYLFFNWRFLENTPKILNPRFVLNKPCYKNASILLTQRNFGCGSSREHAVWALIDYGFRVIIAPSFADIFYKNSFNNRLLLITLPELQVNDLFKEISTQKKGMSLTVNLYEQIIYTYDNKKKYLFKINDFYRNCMLNNIDDINLTLQYDAVIKKYEDNQPVYLK</sequence>
<dbReference type="FunFam" id="3.20.19.10:FF:000003">
    <property type="entry name" value="3-isopropylmalate dehydratase small subunit"/>
    <property type="match status" value="1"/>
</dbReference>
<evidence type="ECO:0000259" key="11">
    <source>
        <dbReference type="Pfam" id="PF00694"/>
    </source>
</evidence>
<evidence type="ECO:0000256" key="7">
    <source>
        <dbReference type="ARBA" id="ARBA00022605"/>
    </source>
</evidence>
<reference evidence="12" key="1">
    <citation type="submission" date="2022-05" db="EMBL/GenBank/DDBJ databases">
        <title>Impact of host demography and evolutionary history on endosymbiont molecular evolution: a test in carpenter ants (Genus Camponotus) and their Blochmannia endosymbionts.</title>
        <authorList>
            <person name="Manthey J.D."/>
            <person name="Giron J.C."/>
            <person name="Hruska J.P."/>
        </authorList>
    </citation>
    <scope>NUCLEOTIDE SEQUENCE</scope>
    <source>
        <strain evidence="12">C-039</strain>
    </source>
</reference>
<gene>
    <name evidence="10 12" type="primary">leuD</name>
    <name evidence="12" type="ORF">M9393_02595</name>
</gene>
<dbReference type="SUPFAM" id="SSF52016">
    <property type="entry name" value="LeuD/IlvD-like"/>
    <property type="match status" value="1"/>
</dbReference>
<dbReference type="HAMAP" id="MF_01031">
    <property type="entry name" value="LeuD_type1"/>
    <property type="match status" value="1"/>
</dbReference>
<evidence type="ECO:0000313" key="13">
    <source>
        <dbReference type="Proteomes" id="UP001056209"/>
    </source>
</evidence>
<dbReference type="Pfam" id="PF00694">
    <property type="entry name" value="Aconitase_C"/>
    <property type="match status" value="1"/>
</dbReference>
<dbReference type="GO" id="GO:0009316">
    <property type="term" value="C:3-isopropylmalate dehydratase complex"/>
    <property type="evidence" value="ECO:0007669"/>
    <property type="project" value="InterPro"/>
</dbReference>
<dbReference type="NCBIfam" id="NF002458">
    <property type="entry name" value="PRK01641.1"/>
    <property type="match status" value="1"/>
</dbReference>
<dbReference type="InterPro" id="IPR004431">
    <property type="entry name" value="3-IsopropMal_deHydase_ssu"/>
</dbReference>
<evidence type="ECO:0000256" key="8">
    <source>
        <dbReference type="ARBA" id="ARBA00023239"/>
    </source>
</evidence>
<dbReference type="InterPro" id="IPR000573">
    <property type="entry name" value="AconitaseA/IPMdHydase_ssu_swvl"/>
</dbReference>
<dbReference type="NCBIfam" id="TIGR00171">
    <property type="entry name" value="leuD"/>
    <property type="match status" value="1"/>
</dbReference>
<evidence type="ECO:0000256" key="6">
    <source>
        <dbReference type="ARBA" id="ARBA00022430"/>
    </source>
</evidence>
<dbReference type="GO" id="GO:0009098">
    <property type="term" value="P:L-leucine biosynthetic process"/>
    <property type="evidence" value="ECO:0007669"/>
    <property type="project" value="UniProtKB-UniRule"/>
</dbReference>
<feature type="domain" description="Aconitase A/isopropylmalate dehydratase small subunit swivel" evidence="11">
    <location>
        <begin position="1"/>
        <end position="125"/>
    </location>
</feature>
<comment type="subunit">
    <text evidence="5 10">Heterodimer of LeuC and LeuD.</text>
</comment>
<evidence type="ECO:0000256" key="5">
    <source>
        <dbReference type="ARBA" id="ARBA00011271"/>
    </source>
</evidence>
<dbReference type="Gene3D" id="3.20.19.10">
    <property type="entry name" value="Aconitase, domain 4"/>
    <property type="match status" value="1"/>
</dbReference>
<keyword evidence="9 10" id="KW-0100">Branched-chain amino acid biosynthesis</keyword>
<evidence type="ECO:0000256" key="4">
    <source>
        <dbReference type="ARBA" id="ARBA00009845"/>
    </source>
</evidence>
<dbReference type="CDD" id="cd01577">
    <property type="entry name" value="IPMI_Swivel"/>
    <property type="match status" value="1"/>
</dbReference>
<comment type="pathway">
    <text evidence="3 10">Amino-acid biosynthesis; L-leucine biosynthesis; L-leucine from 3-methyl-2-oxobutanoate: step 2/4.</text>
</comment>
<evidence type="ECO:0000256" key="10">
    <source>
        <dbReference type="HAMAP-Rule" id="MF_01031"/>
    </source>
</evidence>
<proteinExistence type="inferred from homology"/>
<keyword evidence="8 10" id="KW-0456">Lyase</keyword>
<comment type="similarity">
    <text evidence="4 10">Belongs to the LeuD family. LeuD type 1 subfamily.</text>
</comment>
<organism evidence="12 13">
    <name type="scientific">Candidatus Blochmannia vicinus</name>
    <name type="common">nom. nud.</name>
    <dbReference type="NCBI Taxonomy" id="251540"/>
    <lineage>
        <taxon>Bacteria</taxon>
        <taxon>Pseudomonadati</taxon>
        <taxon>Pseudomonadota</taxon>
        <taxon>Gammaproteobacteria</taxon>
        <taxon>Enterobacterales</taxon>
        <taxon>Enterobacteriaceae</taxon>
        <taxon>ant endosymbionts</taxon>
        <taxon>Candidatus Blochmanniella</taxon>
    </lineage>
</organism>
<accession>A0A9Q8TWU3</accession>